<dbReference type="Pfam" id="PF19279">
    <property type="entry name" value="YegS_C"/>
    <property type="match status" value="1"/>
</dbReference>
<evidence type="ECO:0000313" key="3">
    <source>
        <dbReference type="Proteomes" id="UP000198795"/>
    </source>
</evidence>
<dbReference type="PROSITE" id="PS50146">
    <property type="entry name" value="DAGK"/>
    <property type="match status" value="1"/>
</dbReference>
<dbReference type="Proteomes" id="UP000198795">
    <property type="component" value="Unassembled WGS sequence"/>
</dbReference>
<accession>A0A1H0SZ76</accession>
<dbReference type="InterPro" id="IPR045540">
    <property type="entry name" value="YegS/DAGK_C"/>
</dbReference>
<keyword evidence="2" id="KW-0418">Kinase</keyword>
<protein>
    <submittedName>
        <fullName evidence="2">Diacylglycerol kinase family enzyme</fullName>
    </submittedName>
</protein>
<dbReference type="Gene3D" id="2.60.200.40">
    <property type="match status" value="1"/>
</dbReference>
<sequence length="302" mass="32886">MRTHTIVNCRAGTALDLSPRDIEKKVAQAFRDGGHETRVECVEPEKLVGAISAAAQGDIDALIIGGGDGSVRSAAEHLIGTNKALGVLPLGTMNRFARDLNLPLEIDAALKTLAEGHSVPIDVAAVNGQIFLCNSMFGLPTGFAEQRQHLRGKAALERLQGYIRILRQMLASTRMISIAVDKDGERHRMRALSVVVTSNEYDEVPSLMLTKTAMDRGYLTLYAARHKNGAALSVAVVRAMLGLWKSDPEVEKISATEFTIRMPRRSVRLTNDGEVESFKAPLRYTIRPSSLRVLCPPPAYGT</sequence>
<dbReference type="RefSeq" id="WP_090229956.1">
    <property type="nucleotide sequence ID" value="NZ_FNJC01000004.1"/>
</dbReference>
<dbReference type="SMART" id="SM00046">
    <property type="entry name" value="DAGKc"/>
    <property type="match status" value="1"/>
</dbReference>
<dbReference type="EMBL" id="FNJC01000004">
    <property type="protein sequence ID" value="SDP46656.1"/>
    <property type="molecule type" value="Genomic_DNA"/>
</dbReference>
<dbReference type="Gene3D" id="3.40.50.10330">
    <property type="entry name" value="Probable inorganic polyphosphate/atp-NAD kinase, domain 1"/>
    <property type="match status" value="1"/>
</dbReference>
<dbReference type="GO" id="GO:0016301">
    <property type="term" value="F:kinase activity"/>
    <property type="evidence" value="ECO:0007669"/>
    <property type="project" value="UniProtKB-KW"/>
</dbReference>
<gene>
    <name evidence="2" type="ORF">SAMN04488061_3086</name>
</gene>
<dbReference type="InterPro" id="IPR001206">
    <property type="entry name" value="Diacylglycerol_kinase_cat_dom"/>
</dbReference>
<evidence type="ECO:0000259" key="1">
    <source>
        <dbReference type="PROSITE" id="PS50146"/>
    </source>
</evidence>
<reference evidence="2 3" key="1">
    <citation type="submission" date="2016-10" db="EMBL/GenBank/DDBJ databases">
        <authorList>
            <person name="Varghese N."/>
            <person name="Submissions S."/>
        </authorList>
    </citation>
    <scope>NUCLEOTIDE SEQUENCE [LARGE SCALE GENOMIC DNA]</scope>
    <source>
        <strain evidence="2 3">CGMCC 1.6497</strain>
    </source>
</reference>
<dbReference type="InterPro" id="IPR017438">
    <property type="entry name" value="ATP-NAD_kinase_N"/>
</dbReference>
<keyword evidence="2" id="KW-0808">Transferase</keyword>
<evidence type="ECO:0000313" key="2">
    <source>
        <dbReference type="EMBL" id="SDP46656.1"/>
    </source>
</evidence>
<proteinExistence type="predicted"/>
<comment type="caution">
    <text evidence="2">The sequence shown here is derived from an EMBL/GenBank/DDBJ whole genome shotgun (WGS) entry which is preliminary data.</text>
</comment>
<name>A0A1H0SZ76_9HYPH</name>
<keyword evidence="3" id="KW-1185">Reference proteome</keyword>
<dbReference type="SUPFAM" id="SSF111331">
    <property type="entry name" value="NAD kinase/diacylglycerol kinase-like"/>
    <property type="match status" value="1"/>
</dbReference>
<organism evidence="2 3">
    <name type="scientific">Filomicrobium insigne</name>
    <dbReference type="NCBI Taxonomy" id="418854"/>
    <lineage>
        <taxon>Bacteria</taxon>
        <taxon>Pseudomonadati</taxon>
        <taxon>Pseudomonadota</taxon>
        <taxon>Alphaproteobacteria</taxon>
        <taxon>Hyphomicrobiales</taxon>
        <taxon>Hyphomicrobiaceae</taxon>
        <taxon>Filomicrobium</taxon>
    </lineage>
</organism>
<dbReference type="InterPro" id="IPR016064">
    <property type="entry name" value="NAD/diacylglycerol_kinase_sf"/>
</dbReference>
<dbReference type="Pfam" id="PF00781">
    <property type="entry name" value="DAGK_cat"/>
    <property type="match status" value="1"/>
</dbReference>
<feature type="domain" description="DAGKc" evidence="1">
    <location>
        <begin position="1"/>
        <end position="130"/>
    </location>
</feature>